<accession>A0A2I0HMH4</accession>
<protein>
    <submittedName>
        <fullName evidence="1">Uncharacterized protein</fullName>
    </submittedName>
</protein>
<evidence type="ECO:0000313" key="2">
    <source>
        <dbReference type="Proteomes" id="UP000233551"/>
    </source>
</evidence>
<evidence type="ECO:0000313" key="1">
    <source>
        <dbReference type="EMBL" id="PKI32496.1"/>
    </source>
</evidence>
<keyword evidence="2" id="KW-1185">Reference proteome</keyword>
<organism evidence="1 2">
    <name type="scientific">Punica granatum</name>
    <name type="common">Pomegranate</name>
    <dbReference type="NCBI Taxonomy" id="22663"/>
    <lineage>
        <taxon>Eukaryota</taxon>
        <taxon>Viridiplantae</taxon>
        <taxon>Streptophyta</taxon>
        <taxon>Embryophyta</taxon>
        <taxon>Tracheophyta</taxon>
        <taxon>Spermatophyta</taxon>
        <taxon>Magnoliopsida</taxon>
        <taxon>eudicotyledons</taxon>
        <taxon>Gunneridae</taxon>
        <taxon>Pentapetalae</taxon>
        <taxon>rosids</taxon>
        <taxon>malvids</taxon>
        <taxon>Myrtales</taxon>
        <taxon>Lythraceae</taxon>
        <taxon>Punica</taxon>
    </lineage>
</organism>
<name>A0A2I0HMH4_PUNGR</name>
<comment type="caution">
    <text evidence="1">The sequence shown here is derived from an EMBL/GenBank/DDBJ whole genome shotgun (WGS) entry which is preliminary data.</text>
</comment>
<dbReference type="STRING" id="22663.A0A2I0HMH4"/>
<reference evidence="1 2" key="1">
    <citation type="submission" date="2017-11" db="EMBL/GenBank/DDBJ databases">
        <title>De-novo sequencing of pomegranate (Punica granatum L.) genome.</title>
        <authorList>
            <person name="Akparov Z."/>
            <person name="Amiraslanov A."/>
            <person name="Hajiyeva S."/>
            <person name="Abbasov M."/>
            <person name="Kaur K."/>
            <person name="Hamwieh A."/>
            <person name="Solovyev V."/>
            <person name="Salamov A."/>
            <person name="Braich B."/>
            <person name="Kosarev P."/>
            <person name="Mahmoud A."/>
            <person name="Hajiyev E."/>
            <person name="Babayeva S."/>
            <person name="Izzatullayeva V."/>
            <person name="Mammadov A."/>
            <person name="Mammadov A."/>
            <person name="Sharifova S."/>
            <person name="Ojaghi J."/>
            <person name="Eynullazada K."/>
            <person name="Bayramov B."/>
            <person name="Abdulazimova A."/>
            <person name="Shahmuradov I."/>
        </authorList>
    </citation>
    <scope>NUCLEOTIDE SEQUENCE [LARGE SCALE GENOMIC DNA]</scope>
    <source>
        <strain evidence="2">cv. AG2017</strain>
        <tissue evidence="1">Leaf</tissue>
    </source>
</reference>
<sequence>MGCSSLGYLFHASVAKALVQLVELEVKDSSLEVIVAEDKGVPPASTLEFVFPRATKLELSDLPQLKSFYPGKYISRWPSLRELMIFKSNKVEIFAFDSKKSRAITRTGNQAEQPLFLVDKVHASYATLSPLDYENYGHILDSQNRNNEIFLATYDECEVGIMNDEASIG</sequence>
<dbReference type="EMBL" id="PGOL01007582">
    <property type="protein sequence ID" value="PKI32496.1"/>
    <property type="molecule type" value="Genomic_DNA"/>
</dbReference>
<dbReference type="Proteomes" id="UP000233551">
    <property type="component" value="Unassembled WGS sequence"/>
</dbReference>
<dbReference type="AlphaFoldDB" id="A0A2I0HMH4"/>
<proteinExistence type="predicted"/>
<gene>
    <name evidence="1" type="ORF">CRG98_047120</name>
</gene>